<dbReference type="GO" id="GO:0016301">
    <property type="term" value="F:kinase activity"/>
    <property type="evidence" value="ECO:0007669"/>
    <property type="project" value="UniProtKB-KW"/>
</dbReference>
<dbReference type="SUPFAM" id="SSF52728">
    <property type="entry name" value="PTS IIb component"/>
    <property type="match status" value="1"/>
</dbReference>
<dbReference type="GO" id="GO:0009401">
    <property type="term" value="P:phosphoenolpyruvate-dependent sugar phosphotransferase system"/>
    <property type="evidence" value="ECO:0007669"/>
    <property type="project" value="UniProtKB-KW"/>
</dbReference>
<dbReference type="InterPro" id="IPR004720">
    <property type="entry name" value="PTS_IIB_sorbose-sp"/>
</dbReference>
<keyword evidence="5" id="KW-0808">Transferase</keyword>
<dbReference type="PROSITE" id="PS51101">
    <property type="entry name" value="PTS_EIIB_TYPE_4"/>
    <property type="match status" value="1"/>
</dbReference>
<evidence type="ECO:0000256" key="4">
    <source>
        <dbReference type="ARBA" id="ARBA00022597"/>
    </source>
</evidence>
<evidence type="ECO:0000256" key="7">
    <source>
        <dbReference type="ARBA" id="ARBA00022777"/>
    </source>
</evidence>
<evidence type="ECO:0000256" key="2">
    <source>
        <dbReference type="ARBA" id="ARBA00022448"/>
    </source>
</evidence>
<dbReference type="Gene3D" id="3.40.35.10">
    <property type="entry name" value="Phosphotransferase system, sorbose subfamily IIB component"/>
    <property type="match status" value="1"/>
</dbReference>
<accession>B8J8S8</accession>
<reference evidence="9" key="1">
    <citation type="submission" date="2009-01" db="EMBL/GenBank/DDBJ databases">
        <title>Complete sequence of Anaeromyxobacter dehalogenans 2CP-1.</title>
        <authorList>
            <consortium name="US DOE Joint Genome Institute"/>
            <person name="Lucas S."/>
            <person name="Copeland A."/>
            <person name="Lapidus A."/>
            <person name="Glavina del Rio T."/>
            <person name="Dalin E."/>
            <person name="Tice H."/>
            <person name="Bruce D."/>
            <person name="Goodwin L."/>
            <person name="Pitluck S."/>
            <person name="Saunders E."/>
            <person name="Brettin T."/>
            <person name="Detter J.C."/>
            <person name="Han C."/>
            <person name="Larimer F."/>
            <person name="Land M."/>
            <person name="Hauser L."/>
            <person name="Kyrpides N."/>
            <person name="Ovchinnikova G."/>
            <person name="Beliaev A.S."/>
            <person name="Richardson P."/>
        </authorList>
    </citation>
    <scope>NUCLEOTIDE SEQUENCE</scope>
    <source>
        <strain evidence="9">2CP-1</strain>
    </source>
</reference>
<organism evidence="9 10">
    <name type="scientific">Anaeromyxobacter dehalogenans (strain ATCC BAA-258 / DSM 21875 / 2CP-1)</name>
    <dbReference type="NCBI Taxonomy" id="455488"/>
    <lineage>
        <taxon>Bacteria</taxon>
        <taxon>Pseudomonadati</taxon>
        <taxon>Myxococcota</taxon>
        <taxon>Myxococcia</taxon>
        <taxon>Myxococcales</taxon>
        <taxon>Cystobacterineae</taxon>
        <taxon>Anaeromyxobacteraceae</taxon>
        <taxon>Anaeromyxobacter</taxon>
    </lineage>
</organism>
<evidence type="ECO:0000259" key="8">
    <source>
        <dbReference type="PROSITE" id="PS51101"/>
    </source>
</evidence>
<keyword evidence="2" id="KW-0813">Transport</keyword>
<dbReference type="RefSeq" id="WP_012631600.1">
    <property type="nucleotide sequence ID" value="NC_011891.1"/>
</dbReference>
<evidence type="ECO:0000313" key="9">
    <source>
        <dbReference type="EMBL" id="ACL63526.1"/>
    </source>
</evidence>
<keyword evidence="7" id="KW-0418">Kinase</keyword>
<keyword evidence="4" id="KW-0762">Sugar transport</keyword>
<evidence type="ECO:0000256" key="6">
    <source>
        <dbReference type="ARBA" id="ARBA00022683"/>
    </source>
</evidence>
<feature type="domain" description="PTS EIIB type-4" evidence="8">
    <location>
        <begin position="1"/>
        <end position="164"/>
    </location>
</feature>
<dbReference type="KEGG" id="acp:A2cp1_0167"/>
<proteinExistence type="predicted"/>
<keyword evidence="3" id="KW-0963">Cytoplasm</keyword>
<comment type="subcellular location">
    <subcellularLocation>
        <location evidence="1">Cytoplasm</location>
    </subcellularLocation>
</comment>
<gene>
    <name evidence="9" type="ordered locus">A2cp1_0167</name>
</gene>
<dbReference type="InterPro" id="IPR036667">
    <property type="entry name" value="PTS_IIB_sorbose-sp_sf"/>
</dbReference>
<dbReference type="EMBL" id="CP001359">
    <property type="protein sequence ID" value="ACL63526.1"/>
    <property type="molecule type" value="Genomic_DNA"/>
</dbReference>
<evidence type="ECO:0000313" key="10">
    <source>
        <dbReference type="Proteomes" id="UP000007089"/>
    </source>
</evidence>
<dbReference type="GO" id="GO:0008982">
    <property type="term" value="F:protein-N(PI)-phosphohistidine-sugar phosphotransferase activity"/>
    <property type="evidence" value="ECO:0007669"/>
    <property type="project" value="InterPro"/>
</dbReference>
<dbReference type="HOGENOM" id="CLU_116175_2_1_7"/>
<evidence type="ECO:0000256" key="1">
    <source>
        <dbReference type="ARBA" id="ARBA00004496"/>
    </source>
</evidence>
<dbReference type="Proteomes" id="UP000007089">
    <property type="component" value="Chromosome"/>
</dbReference>
<dbReference type="Pfam" id="PF03830">
    <property type="entry name" value="PTSIIB_sorb"/>
    <property type="match status" value="1"/>
</dbReference>
<sequence length="164" mass="17469">MIPLVRVDNRLLHGQILETWVPRLRIDQVMVADDEAAASSLAQAAMTLCVPPELPVRIRRVAEVDYAGLAAGGAKVLLLVRDVPGLAAARAAGLGAALAPRVNLGNLHFGPGRRLVTPSVFVSEEDLSVLRRLAAEGFEVEARAIPSESPTGLVEIERRYAAGH</sequence>
<name>B8J8S8_ANAD2</name>
<evidence type="ECO:0000256" key="3">
    <source>
        <dbReference type="ARBA" id="ARBA00022490"/>
    </source>
</evidence>
<dbReference type="AlphaFoldDB" id="B8J8S8"/>
<dbReference type="GO" id="GO:0005737">
    <property type="term" value="C:cytoplasm"/>
    <property type="evidence" value="ECO:0007669"/>
    <property type="project" value="UniProtKB-SubCell"/>
</dbReference>
<evidence type="ECO:0000256" key="5">
    <source>
        <dbReference type="ARBA" id="ARBA00022679"/>
    </source>
</evidence>
<protein>
    <submittedName>
        <fullName evidence="9">PTS system sorbose subfamily IIB component</fullName>
    </submittedName>
</protein>
<keyword evidence="10" id="KW-1185">Reference proteome</keyword>
<keyword evidence="6" id="KW-0598">Phosphotransferase system</keyword>